<organism evidence="11">
    <name type="scientific">Photinus pyralis</name>
    <name type="common">Common eastern firefly</name>
    <name type="synonym">Lampyris pyralis</name>
    <dbReference type="NCBI Taxonomy" id="7054"/>
    <lineage>
        <taxon>Eukaryota</taxon>
        <taxon>Metazoa</taxon>
        <taxon>Ecdysozoa</taxon>
        <taxon>Arthropoda</taxon>
        <taxon>Hexapoda</taxon>
        <taxon>Insecta</taxon>
        <taxon>Pterygota</taxon>
        <taxon>Neoptera</taxon>
        <taxon>Endopterygota</taxon>
        <taxon>Coleoptera</taxon>
        <taxon>Polyphaga</taxon>
        <taxon>Elateriformia</taxon>
        <taxon>Elateroidea</taxon>
        <taxon>Lampyridae</taxon>
        <taxon>Lampyrinae</taxon>
        <taxon>Photinus</taxon>
    </lineage>
</organism>
<proteinExistence type="inferred from homology"/>
<evidence type="ECO:0000256" key="4">
    <source>
        <dbReference type="ARBA" id="ARBA00022692"/>
    </source>
</evidence>
<dbReference type="GO" id="GO:0007165">
    <property type="term" value="P:signal transduction"/>
    <property type="evidence" value="ECO:0007669"/>
    <property type="project" value="UniProtKB-KW"/>
</dbReference>
<dbReference type="GO" id="GO:0005886">
    <property type="term" value="C:plasma membrane"/>
    <property type="evidence" value="ECO:0007669"/>
    <property type="project" value="UniProtKB-SubCell"/>
</dbReference>
<evidence type="ECO:0000256" key="2">
    <source>
        <dbReference type="ARBA" id="ARBA00022475"/>
    </source>
</evidence>
<feature type="transmembrane region" description="Helical" evidence="10">
    <location>
        <begin position="39"/>
        <end position="60"/>
    </location>
</feature>
<dbReference type="Pfam" id="PF02949">
    <property type="entry name" value="7tm_6"/>
    <property type="match status" value="1"/>
</dbReference>
<evidence type="ECO:0000256" key="9">
    <source>
        <dbReference type="ARBA" id="ARBA00023224"/>
    </source>
</evidence>
<dbReference type="RefSeq" id="XP_031340768.1">
    <property type="nucleotide sequence ID" value="XM_031484908.1"/>
</dbReference>
<evidence type="ECO:0000256" key="6">
    <source>
        <dbReference type="ARBA" id="ARBA00022989"/>
    </source>
</evidence>
<dbReference type="GO" id="GO:0004984">
    <property type="term" value="F:olfactory receptor activity"/>
    <property type="evidence" value="ECO:0007669"/>
    <property type="project" value="InterPro"/>
</dbReference>
<dbReference type="EMBL" id="GEZM01003426">
    <property type="protein sequence ID" value="JAV96816.1"/>
    <property type="molecule type" value="Transcribed_RNA"/>
</dbReference>
<keyword evidence="7 10" id="KW-0472">Membrane</keyword>
<dbReference type="OrthoDB" id="8196465at2759"/>
<keyword evidence="9 10" id="KW-0807">Transducer</keyword>
<name>A0A1Y1NL08_PHOPY</name>
<evidence type="ECO:0000313" key="11">
    <source>
        <dbReference type="EMBL" id="JAV96816.1"/>
    </source>
</evidence>
<comment type="similarity">
    <text evidence="10">Belongs to the insect chemoreceptor superfamily. Heteromeric odorant receptor channel (TC 1.A.69) family.</text>
</comment>
<protein>
    <recommendedName>
        <fullName evidence="10">Odorant receptor</fullName>
    </recommendedName>
</protein>
<dbReference type="PANTHER" id="PTHR21137">
    <property type="entry name" value="ODORANT RECEPTOR"/>
    <property type="match status" value="1"/>
</dbReference>
<evidence type="ECO:0000256" key="7">
    <source>
        <dbReference type="ARBA" id="ARBA00023136"/>
    </source>
</evidence>
<evidence type="ECO:0000256" key="8">
    <source>
        <dbReference type="ARBA" id="ARBA00023170"/>
    </source>
</evidence>
<keyword evidence="2" id="KW-1003">Cell membrane</keyword>
<evidence type="ECO:0000256" key="10">
    <source>
        <dbReference type="RuleBase" id="RU351113"/>
    </source>
</evidence>
<keyword evidence="3 10" id="KW-0716">Sensory transduction</keyword>
<evidence type="ECO:0000256" key="5">
    <source>
        <dbReference type="ARBA" id="ARBA00022725"/>
    </source>
</evidence>
<feature type="transmembrane region" description="Helical" evidence="10">
    <location>
        <begin position="293"/>
        <end position="316"/>
    </location>
</feature>
<evidence type="ECO:0000256" key="3">
    <source>
        <dbReference type="ARBA" id="ARBA00022606"/>
    </source>
</evidence>
<keyword evidence="5 10" id="KW-0552">Olfaction</keyword>
<reference evidence="11" key="1">
    <citation type="journal article" date="2016" name="Sci. Rep.">
        <title>Molecular characterization of firefly nuptial gifts: a multi-omics approach sheds light on postcopulatory sexual selection.</title>
        <authorList>
            <person name="Al-Wathiqui N."/>
            <person name="Fallon T.R."/>
            <person name="South A."/>
            <person name="Weng J.K."/>
            <person name="Lewis S.M."/>
        </authorList>
    </citation>
    <scope>NUCLEOTIDE SEQUENCE</scope>
</reference>
<dbReference type="KEGG" id="ppyr:116168902"/>
<sequence length="401" mass="45566">MDIKVLKRQMRSNCHYLPKLVITCMGLSANETNSKLYKLYAWIIQFLVALYPMTCAHLMFSNMNNYNIVIAAIFNVVGGIASVFKTFVIKKNRRGLKKIFDDIEMLQVQKNIKGWGQVECYKMNKMMLAVIIIFYSFLFALYIGTMLARIIVKDPNKWIMPIIEFSLFDTTYSPNFEIAWFYHTVATLGCSSIYCFADFLIAGLIIDLTTQYTVLTETIKIQFKSTCSEKNKEPSYEDLKAFIGSVVSHHTSLIQLTTEVNSACADLLLITVMASLVTVSSAMYYATVVPMQSTAAVLSIFEMLAVITSMFVLSYFGTQLSTASQNVANACYELDFIGLDVRFQKSLLMIIMRCQRPAWLSVGGFTNLSIAVFTWMMRSTYSYFMILRKNQQVKDGTMQST</sequence>
<feature type="transmembrane region" description="Helical" evidence="10">
    <location>
        <begin position="127"/>
        <end position="152"/>
    </location>
</feature>
<feature type="transmembrane region" description="Helical" evidence="10">
    <location>
        <begin position="267"/>
        <end position="287"/>
    </location>
</feature>
<feature type="transmembrane region" description="Helical" evidence="10">
    <location>
        <begin position="180"/>
        <end position="206"/>
    </location>
</feature>
<keyword evidence="6 10" id="KW-1133">Transmembrane helix</keyword>
<feature type="transmembrane region" description="Helical" evidence="10">
    <location>
        <begin position="66"/>
        <end position="88"/>
    </location>
</feature>
<dbReference type="GeneID" id="116168902"/>
<dbReference type="PANTHER" id="PTHR21137:SF35">
    <property type="entry name" value="ODORANT RECEPTOR 19A-RELATED"/>
    <property type="match status" value="1"/>
</dbReference>
<dbReference type="GO" id="GO:0005549">
    <property type="term" value="F:odorant binding"/>
    <property type="evidence" value="ECO:0007669"/>
    <property type="project" value="InterPro"/>
</dbReference>
<comment type="subcellular location">
    <subcellularLocation>
        <location evidence="1 10">Cell membrane</location>
        <topology evidence="1 10">Multi-pass membrane protein</topology>
    </subcellularLocation>
</comment>
<dbReference type="InterPro" id="IPR004117">
    <property type="entry name" value="7tm6_olfct_rcpt"/>
</dbReference>
<accession>A0A1Y1NL08</accession>
<feature type="transmembrane region" description="Helical" evidence="10">
    <location>
        <begin position="358"/>
        <end position="377"/>
    </location>
</feature>
<dbReference type="AlphaFoldDB" id="A0A1Y1NL08"/>
<evidence type="ECO:0000256" key="1">
    <source>
        <dbReference type="ARBA" id="ARBA00004651"/>
    </source>
</evidence>
<keyword evidence="4 10" id="KW-0812">Transmembrane</keyword>
<keyword evidence="8 10" id="KW-0675">Receptor</keyword>